<dbReference type="EMBL" id="CM029047">
    <property type="protein sequence ID" value="KAG2583329.1"/>
    <property type="molecule type" value="Genomic_DNA"/>
</dbReference>
<dbReference type="OrthoDB" id="696475at2759"/>
<name>A0A8T0REZ2_PANVG</name>
<evidence type="ECO:0000313" key="3">
    <source>
        <dbReference type="Proteomes" id="UP000823388"/>
    </source>
</evidence>
<gene>
    <name evidence="2" type="ORF">PVAP13_6KG139700</name>
</gene>
<evidence type="ECO:0000256" key="1">
    <source>
        <dbReference type="SAM" id="MobiDB-lite"/>
    </source>
</evidence>
<dbReference type="Proteomes" id="UP000823388">
    <property type="component" value="Chromosome 6K"/>
</dbReference>
<feature type="compositionally biased region" description="Basic residues" evidence="1">
    <location>
        <begin position="41"/>
        <end position="58"/>
    </location>
</feature>
<dbReference type="AlphaFoldDB" id="A0A8T0REZ2"/>
<keyword evidence="3" id="KW-1185">Reference proteome</keyword>
<sequence>MKTGQPLHAGIDPDLKGPGIDPGEAAQLWLEGSRRGEASWRRARRRRAKARATAHRRPAATFSSSTFSPIVPAVSRIGEDEPPPPWDPILTPEGGLDVRVALAVRAGGGAAGHWREGVVPVLLHCPGTRKITLGCCAVMVDLDC</sequence>
<reference evidence="2" key="1">
    <citation type="submission" date="2020-05" db="EMBL/GenBank/DDBJ databases">
        <title>WGS assembly of Panicum virgatum.</title>
        <authorList>
            <person name="Lovell J.T."/>
            <person name="Jenkins J."/>
            <person name="Shu S."/>
            <person name="Juenger T.E."/>
            <person name="Schmutz J."/>
        </authorList>
    </citation>
    <scope>NUCLEOTIDE SEQUENCE</scope>
    <source>
        <strain evidence="2">AP13</strain>
    </source>
</reference>
<protein>
    <submittedName>
        <fullName evidence="2">Uncharacterized protein</fullName>
    </submittedName>
</protein>
<accession>A0A8T0REZ2</accession>
<proteinExistence type="predicted"/>
<feature type="region of interest" description="Disordered" evidence="1">
    <location>
        <begin position="1"/>
        <end position="22"/>
    </location>
</feature>
<evidence type="ECO:0000313" key="2">
    <source>
        <dbReference type="EMBL" id="KAG2583329.1"/>
    </source>
</evidence>
<comment type="caution">
    <text evidence="2">The sequence shown here is derived from an EMBL/GenBank/DDBJ whole genome shotgun (WGS) entry which is preliminary data.</text>
</comment>
<feature type="region of interest" description="Disordered" evidence="1">
    <location>
        <begin position="39"/>
        <end position="63"/>
    </location>
</feature>
<organism evidence="2 3">
    <name type="scientific">Panicum virgatum</name>
    <name type="common">Blackwell switchgrass</name>
    <dbReference type="NCBI Taxonomy" id="38727"/>
    <lineage>
        <taxon>Eukaryota</taxon>
        <taxon>Viridiplantae</taxon>
        <taxon>Streptophyta</taxon>
        <taxon>Embryophyta</taxon>
        <taxon>Tracheophyta</taxon>
        <taxon>Spermatophyta</taxon>
        <taxon>Magnoliopsida</taxon>
        <taxon>Liliopsida</taxon>
        <taxon>Poales</taxon>
        <taxon>Poaceae</taxon>
        <taxon>PACMAD clade</taxon>
        <taxon>Panicoideae</taxon>
        <taxon>Panicodae</taxon>
        <taxon>Paniceae</taxon>
        <taxon>Panicinae</taxon>
        <taxon>Panicum</taxon>
        <taxon>Panicum sect. Hiantes</taxon>
    </lineage>
</organism>